<dbReference type="Pfam" id="PF03936">
    <property type="entry name" value="Terpene_synth_C"/>
    <property type="match status" value="1"/>
</dbReference>
<dbReference type="EMBL" id="BKCP01006294">
    <property type="protein sequence ID" value="GER42088.1"/>
    <property type="molecule type" value="Genomic_DNA"/>
</dbReference>
<dbReference type="CDD" id="cd00684">
    <property type="entry name" value="Terpene_cyclase_plant_C1"/>
    <property type="match status" value="1"/>
</dbReference>
<keyword evidence="2" id="KW-0479">Metal-binding</keyword>
<name>A0A5A7QAT5_STRAF</name>
<dbReference type="SUPFAM" id="SSF48239">
    <property type="entry name" value="Terpenoid cyclases/Protein prenyltransferases"/>
    <property type="match status" value="1"/>
</dbReference>
<dbReference type="AlphaFoldDB" id="A0A5A7QAT5"/>
<dbReference type="GO" id="GO:0010333">
    <property type="term" value="F:terpene synthase activity"/>
    <property type="evidence" value="ECO:0007669"/>
    <property type="project" value="InterPro"/>
</dbReference>
<dbReference type="SFLD" id="SFLDG01014">
    <property type="entry name" value="Terpene_Cyclase_Like_1_N-term"/>
    <property type="match status" value="1"/>
</dbReference>
<organism evidence="6 7">
    <name type="scientific">Striga asiatica</name>
    <name type="common">Asiatic witchweed</name>
    <name type="synonym">Buchnera asiatica</name>
    <dbReference type="NCBI Taxonomy" id="4170"/>
    <lineage>
        <taxon>Eukaryota</taxon>
        <taxon>Viridiplantae</taxon>
        <taxon>Streptophyta</taxon>
        <taxon>Embryophyta</taxon>
        <taxon>Tracheophyta</taxon>
        <taxon>Spermatophyta</taxon>
        <taxon>Magnoliopsida</taxon>
        <taxon>eudicotyledons</taxon>
        <taxon>Gunneridae</taxon>
        <taxon>Pentapetalae</taxon>
        <taxon>asterids</taxon>
        <taxon>lamiids</taxon>
        <taxon>Lamiales</taxon>
        <taxon>Orobanchaceae</taxon>
        <taxon>Buchnereae</taxon>
        <taxon>Striga</taxon>
    </lineage>
</organism>
<dbReference type="Proteomes" id="UP000325081">
    <property type="component" value="Unassembled WGS sequence"/>
</dbReference>
<accession>A0A5A7QAT5</accession>
<dbReference type="InterPro" id="IPR044814">
    <property type="entry name" value="Terpene_cyclase_plant_C1"/>
</dbReference>
<evidence type="ECO:0000259" key="5">
    <source>
        <dbReference type="Pfam" id="PF03936"/>
    </source>
</evidence>
<dbReference type="InterPro" id="IPR050148">
    <property type="entry name" value="Terpene_synthase-like"/>
</dbReference>
<reference evidence="7" key="1">
    <citation type="journal article" date="2019" name="Curr. Biol.">
        <title>Genome Sequence of Striga asiatica Provides Insight into the Evolution of Plant Parasitism.</title>
        <authorList>
            <person name="Yoshida S."/>
            <person name="Kim S."/>
            <person name="Wafula E.K."/>
            <person name="Tanskanen J."/>
            <person name="Kim Y.M."/>
            <person name="Honaas L."/>
            <person name="Yang Z."/>
            <person name="Spallek T."/>
            <person name="Conn C.E."/>
            <person name="Ichihashi Y."/>
            <person name="Cheong K."/>
            <person name="Cui S."/>
            <person name="Der J.P."/>
            <person name="Gundlach H."/>
            <person name="Jiao Y."/>
            <person name="Hori C."/>
            <person name="Ishida J.K."/>
            <person name="Kasahara H."/>
            <person name="Kiba T."/>
            <person name="Kim M.S."/>
            <person name="Koo N."/>
            <person name="Laohavisit A."/>
            <person name="Lee Y.H."/>
            <person name="Lumba S."/>
            <person name="McCourt P."/>
            <person name="Mortimer J.C."/>
            <person name="Mutuku J.M."/>
            <person name="Nomura T."/>
            <person name="Sasaki-Sekimoto Y."/>
            <person name="Seto Y."/>
            <person name="Wang Y."/>
            <person name="Wakatake T."/>
            <person name="Sakakibara H."/>
            <person name="Demura T."/>
            <person name="Yamaguchi S."/>
            <person name="Yoneyama K."/>
            <person name="Manabe R.I."/>
            <person name="Nelson D.C."/>
            <person name="Schulman A.H."/>
            <person name="Timko M.P."/>
            <person name="dePamphilis C.W."/>
            <person name="Choi D."/>
            <person name="Shirasu K."/>
        </authorList>
    </citation>
    <scope>NUCLEOTIDE SEQUENCE [LARGE SCALE GENOMIC DNA]</scope>
    <source>
        <strain evidence="7">cv. UVA1</strain>
    </source>
</reference>
<gene>
    <name evidence="6" type="ORF">STAS_18858</name>
</gene>
<dbReference type="OrthoDB" id="1936865at2759"/>
<dbReference type="InterPro" id="IPR005630">
    <property type="entry name" value="Terpene_synthase_metal-bd"/>
</dbReference>
<evidence type="ECO:0000256" key="3">
    <source>
        <dbReference type="ARBA" id="ARBA00022842"/>
    </source>
</evidence>
<dbReference type="GO" id="GO:0016102">
    <property type="term" value="P:diterpenoid biosynthetic process"/>
    <property type="evidence" value="ECO:0007669"/>
    <property type="project" value="InterPro"/>
</dbReference>
<dbReference type="SUPFAM" id="SSF48576">
    <property type="entry name" value="Terpenoid synthases"/>
    <property type="match status" value="1"/>
</dbReference>
<dbReference type="InterPro" id="IPR036965">
    <property type="entry name" value="Terpene_synth_N_sf"/>
</dbReference>
<dbReference type="InterPro" id="IPR001906">
    <property type="entry name" value="Terpene_synth_N"/>
</dbReference>
<keyword evidence="3" id="KW-0460">Magnesium</keyword>
<feature type="domain" description="Terpene synthase metal-binding" evidence="5">
    <location>
        <begin position="311"/>
        <end position="549"/>
    </location>
</feature>
<dbReference type="PANTHER" id="PTHR31225:SF9">
    <property type="entry name" value="TERPENE SYNTHASE 10"/>
    <property type="match status" value="1"/>
</dbReference>
<sequence>MCAIALSWTTAMAFKKKQPIASNHFSFDRKLLSFNLVSSKGPELCRFKCKAQVDDQIIISSVERRSGNYKPSSWDYNFIQSLSTEYEDERYLKRVSELIEHVKMILDDETMEDVGKLELIDDLERLGISYHFEDKINEVLKQIHGQGWSKREMDLGTTALGFRLLRKHGFSISQEVFDRFKNEKGEFKTNLGDDTKGLLQLYEASFLLMRDEDTLELAINFSTKFLKKKIENEGIDQGIFMDEHLSILVRKALELPLHWRVQRPNTRWFINSYEIKPNMNPIVLELAKLDFNIVQATHQGELKRLSRWWEQTRLTEKMPFARDRLVECYFWATSGMYNVENGYARIMSAKFNALITVIDDMFDVYATLEELRLFNNAIQRWDIEAIGKLPDYMQICFLALNNFVDEMAYDILKEKGFLAIPHLRKSWADLCRTYLQEATWHSTGYKPKLQEYIDNAWISISAPVILTHAYFFVTYPIHNEAIRSLYGYHNIVRCSSMILRLANDLGTSPDEMKRGDVPKAIQCYMNETGASVDKAQAYVRFLIHETWKEMNEERVLASCAFQKEFVKAALELGRMAQYMYQYGDGHGMHFPQMEDRISSLLFEPMKL</sequence>
<evidence type="ECO:0000313" key="6">
    <source>
        <dbReference type="EMBL" id="GER42088.1"/>
    </source>
</evidence>
<dbReference type="PANTHER" id="PTHR31225">
    <property type="entry name" value="OS04G0344100 PROTEIN-RELATED"/>
    <property type="match status" value="1"/>
</dbReference>
<feature type="domain" description="Terpene synthase N-terminal" evidence="4">
    <location>
        <begin position="74"/>
        <end position="253"/>
    </location>
</feature>
<dbReference type="InterPro" id="IPR034741">
    <property type="entry name" value="Terpene_cyclase-like_1_C"/>
</dbReference>
<dbReference type="SFLD" id="SFLDS00005">
    <property type="entry name" value="Isoprenoid_Synthase_Type_I"/>
    <property type="match status" value="1"/>
</dbReference>
<dbReference type="Gene3D" id="1.10.600.10">
    <property type="entry name" value="Farnesyl Diphosphate Synthase"/>
    <property type="match status" value="1"/>
</dbReference>
<keyword evidence="7" id="KW-1185">Reference proteome</keyword>
<evidence type="ECO:0000256" key="1">
    <source>
        <dbReference type="ARBA" id="ARBA00001946"/>
    </source>
</evidence>
<evidence type="ECO:0000256" key="2">
    <source>
        <dbReference type="ARBA" id="ARBA00022723"/>
    </source>
</evidence>
<comment type="cofactor">
    <cofactor evidence="1">
        <name>Mg(2+)</name>
        <dbReference type="ChEBI" id="CHEBI:18420"/>
    </cofactor>
</comment>
<dbReference type="GO" id="GO:0000287">
    <property type="term" value="F:magnesium ion binding"/>
    <property type="evidence" value="ECO:0007669"/>
    <property type="project" value="InterPro"/>
</dbReference>
<dbReference type="InterPro" id="IPR008949">
    <property type="entry name" value="Isoprenoid_synthase_dom_sf"/>
</dbReference>
<proteinExistence type="predicted"/>
<evidence type="ECO:0000313" key="7">
    <source>
        <dbReference type="Proteomes" id="UP000325081"/>
    </source>
</evidence>
<evidence type="ECO:0000259" key="4">
    <source>
        <dbReference type="Pfam" id="PF01397"/>
    </source>
</evidence>
<comment type="caution">
    <text evidence="6">The sequence shown here is derived from an EMBL/GenBank/DDBJ whole genome shotgun (WGS) entry which is preliminary data.</text>
</comment>
<dbReference type="Gene3D" id="1.50.10.130">
    <property type="entry name" value="Terpene synthase, N-terminal domain"/>
    <property type="match status" value="1"/>
</dbReference>
<dbReference type="FunFam" id="1.50.10.130:FF:000001">
    <property type="entry name" value="Isoprene synthase, chloroplastic"/>
    <property type="match status" value="1"/>
</dbReference>
<dbReference type="SFLD" id="SFLDG01019">
    <property type="entry name" value="Terpene_Cyclase_Like_1_C_Termi"/>
    <property type="match status" value="1"/>
</dbReference>
<dbReference type="Pfam" id="PF01397">
    <property type="entry name" value="Terpene_synth"/>
    <property type="match status" value="1"/>
</dbReference>
<dbReference type="FunFam" id="1.10.600.10:FF:000007">
    <property type="entry name" value="Isoprene synthase, chloroplastic"/>
    <property type="match status" value="1"/>
</dbReference>
<protein>
    <submittedName>
        <fullName evidence="6">Limonene synthase</fullName>
    </submittedName>
</protein>
<dbReference type="InterPro" id="IPR008930">
    <property type="entry name" value="Terpenoid_cyclase/PrenylTrfase"/>
</dbReference>